<comment type="caution">
    <text evidence="8">The sequence shown here is derived from an EMBL/GenBank/DDBJ whole genome shotgun (WGS) entry which is preliminary data.</text>
</comment>
<dbReference type="InterPro" id="IPR051167">
    <property type="entry name" value="Prolyl_oligopep/macrocyclase"/>
</dbReference>
<dbReference type="InterPro" id="IPR002470">
    <property type="entry name" value="Peptidase_S9A"/>
</dbReference>
<name>A0ABS3RBE9_9ACTN</name>
<keyword evidence="5" id="KW-0720">Serine protease</keyword>
<sequence>MTLSYPPTRTVGVVADVAGVRVPDPYRWLERETDEVRRWQWRQAELAAAVIYDGQDPAAVRDLVQAYHGGSRPALPRCAAGRWFRAVTPPDGAAPLVVVADRPFGAGRPVADLAGFGSEENPAFLSWLAPAPDGRVLALGICADGSEHNSIRLIEVASGRVLDGAPEQVLHSAWTGGVTWLPDSSGFYFFALTGSPREFRQAVFFHRLGTPDTTVEPIPVGEGSREYTLVQISPDGRWAVASHRVGSPIPVAVRDLSEPGAAWRPFVTDCPGTVAGHIVGDHYIAVTDVAAPRGRVVAIPLDAADADDPAEWTELVPEGDTVLRSLFPVGEHLYLSEFDRTFARVRIIDRSGATTGEVPLPGRGALAAPFFPLTALALGAPADDFVFAFSTLTSSWGVYRHRPGEAELETLSAPAVTLDAELEAGCAVVPDGVAVPYHVVRPAGSDPTRAAPTLISAYGAANVPLLPQYQPDMAAFVAAGGVLVQAYLRGGGEFGRDWYRAAHREQRHVRDADLVAVAEHLIAEGVTTAGRLALTGGSDGGLMCGVAVTTRPDLWRAVLPREPLLDLIGGTRDPYLDFVIRKAWADPDDPAEVRRLLRLSPYELVGPGVFPAVYIQAGATDPRCRPWHARKFAARMQAAQEGEAPILLHVFDNAGHGAATSHDVAVAQDAEWLAFLVKTLGLRGVSVVRDRPDGHQAQLQHG</sequence>
<comment type="catalytic activity">
    <reaction evidence="1">
        <text>Hydrolysis of Pro-|-Xaa &gt;&gt; Ala-|-Xaa in oligopeptides.</text>
        <dbReference type="EC" id="3.4.21.26"/>
    </reaction>
</comment>
<organism evidence="8 9">
    <name type="scientific">Actinomadura nitritigenes</name>
    <dbReference type="NCBI Taxonomy" id="134602"/>
    <lineage>
        <taxon>Bacteria</taxon>
        <taxon>Bacillati</taxon>
        <taxon>Actinomycetota</taxon>
        <taxon>Actinomycetes</taxon>
        <taxon>Streptosporangiales</taxon>
        <taxon>Thermomonosporaceae</taxon>
        <taxon>Actinomadura</taxon>
    </lineage>
</organism>
<feature type="domain" description="Peptidase S9 prolyl oligopeptidase catalytic" evidence="6">
    <location>
        <begin position="472"/>
        <end position="681"/>
    </location>
</feature>
<evidence type="ECO:0000313" key="8">
    <source>
        <dbReference type="EMBL" id="MBO2443435.1"/>
    </source>
</evidence>
<evidence type="ECO:0000259" key="7">
    <source>
        <dbReference type="Pfam" id="PF02897"/>
    </source>
</evidence>
<dbReference type="Pfam" id="PF02897">
    <property type="entry name" value="Peptidase_S9_N"/>
    <property type="match status" value="1"/>
</dbReference>
<dbReference type="PANTHER" id="PTHR42881">
    <property type="entry name" value="PROLYL ENDOPEPTIDASE"/>
    <property type="match status" value="1"/>
</dbReference>
<evidence type="ECO:0000259" key="6">
    <source>
        <dbReference type="Pfam" id="PF00326"/>
    </source>
</evidence>
<accession>A0ABS3RBE9</accession>
<dbReference type="InterPro" id="IPR029058">
    <property type="entry name" value="AB_hydrolase_fold"/>
</dbReference>
<dbReference type="InterPro" id="IPR001375">
    <property type="entry name" value="Peptidase_S9_cat"/>
</dbReference>
<keyword evidence="9" id="KW-1185">Reference proteome</keyword>
<dbReference type="Proteomes" id="UP000666915">
    <property type="component" value="Unassembled WGS sequence"/>
</dbReference>
<dbReference type="SUPFAM" id="SSF50993">
    <property type="entry name" value="Peptidase/esterase 'gauge' domain"/>
    <property type="match status" value="1"/>
</dbReference>
<protein>
    <recommendedName>
        <fullName evidence="2">prolyl oligopeptidase</fullName>
        <ecNumber evidence="2">3.4.21.26</ecNumber>
    </recommendedName>
</protein>
<keyword evidence="3" id="KW-0645">Protease</keyword>
<evidence type="ECO:0000256" key="3">
    <source>
        <dbReference type="ARBA" id="ARBA00022670"/>
    </source>
</evidence>
<dbReference type="PRINTS" id="PR00862">
    <property type="entry name" value="PROLIGOPTASE"/>
</dbReference>
<evidence type="ECO:0000256" key="5">
    <source>
        <dbReference type="ARBA" id="ARBA00022825"/>
    </source>
</evidence>
<evidence type="ECO:0000256" key="4">
    <source>
        <dbReference type="ARBA" id="ARBA00022801"/>
    </source>
</evidence>
<dbReference type="InterPro" id="IPR023302">
    <property type="entry name" value="Pept_S9A_N"/>
</dbReference>
<evidence type="ECO:0000313" key="9">
    <source>
        <dbReference type="Proteomes" id="UP000666915"/>
    </source>
</evidence>
<dbReference type="EC" id="3.4.21.26" evidence="2"/>
<dbReference type="EMBL" id="JAGEOK010000033">
    <property type="protein sequence ID" value="MBO2443435.1"/>
    <property type="molecule type" value="Genomic_DNA"/>
</dbReference>
<reference evidence="8 9" key="1">
    <citation type="submission" date="2021-03" db="EMBL/GenBank/DDBJ databases">
        <authorList>
            <person name="Kanchanasin P."/>
            <person name="Saeng-In P."/>
            <person name="Phongsopitanun W."/>
            <person name="Yuki M."/>
            <person name="Kudo T."/>
            <person name="Ohkuma M."/>
            <person name="Tanasupawat S."/>
        </authorList>
    </citation>
    <scope>NUCLEOTIDE SEQUENCE [LARGE SCALE GENOMIC DNA]</scope>
    <source>
        <strain evidence="8 9">L46</strain>
    </source>
</reference>
<dbReference type="Gene3D" id="2.130.10.120">
    <property type="entry name" value="Prolyl oligopeptidase, N-terminal domain"/>
    <property type="match status" value="1"/>
</dbReference>
<dbReference type="Gene3D" id="3.40.50.1820">
    <property type="entry name" value="alpha/beta hydrolase"/>
    <property type="match status" value="1"/>
</dbReference>
<dbReference type="PANTHER" id="PTHR42881:SF2">
    <property type="entry name" value="PROLYL ENDOPEPTIDASE"/>
    <property type="match status" value="1"/>
</dbReference>
<evidence type="ECO:0000256" key="1">
    <source>
        <dbReference type="ARBA" id="ARBA00001070"/>
    </source>
</evidence>
<dbReference type="RefSeq" id="WP_208271749.1">
    <property type="nucleotide sequence ID" value="NZ_BAAAGM010000026.1"/>
</dbReference>
<gene>
    <name evidence="8" type="ORF">J4557_38515</name>
</gene>
<evidence type="ECO:0000256" key="2">
    <source>
        <dbReference type="ARBA" id="ARBA00011897"/>
    </source>
</evidence>
<dbReference type="Pfam" id="PF00326">
    <property type="entry name" value="Peptidase_S9"/>
    <property type="match status" value="1"/>
</dbReference>
<proteinExistence type="predicted"/>
<feature type="domain" description="Peptidase S9A N-terminal" evidence="7">
    <location>
        <begin position="8"/>
        <end position="366"/>
    </location>
</feature>
<keyword evidence="4" id="KW-0378">Hydrolase</keyword>
<dbReference type="SUPFAM" id="SSF53474">
    <property type="entry name" value="alpha/beta-Hydrolases"/>
    <property type="match status" value="1"/>
</dbReference>